<gene>
    <name evidence="1" type="ORF">M9H77_12474</name>
</gene>
<reference evidence="2" key="1">
    <citation type="journal article" date="2023" name="Nat. Plants">
        <title>Single-cell RNA sequencing provides a high-resolution roadmap for understanding the multicellular compartmentation of specialized metabolism.</title>
        <authorList>
            <person name="Sun S."/>
            <person name="Shen X."/>
            <person name="Li Y."/>
            <person name="Li Y."/>
            <person name="Wang S."/>
            <person name="Li R."/>
            <person name="Zhang H."/>
            <person name="Shen G."/>
            <person name="Guo B."/>
            <person name="Wei J."/>
            <person name="Xu J."/>
            <person name="St-Pierre B."/>
            <person name="Chen S."/>
            <person name="Sun C."/>
        </authorList>
    </citation>
    <scope>NUCLEOTIDE SEQUENCE [LARGE SCALE GENOMIC DNA]</scope>
</reference>
<keyword evidence="2" id="KW-1185">Reference proteome</keyword>
<sequence length="214" mass="24530">MAIEETMKEGLKLKNEGLKMMETLLRFLSFEIFSLNFISGLIIPWIDFIEHLDWEDPRIHITNLPPMVGSRVNFASWNRSLSWMVGLDLLPAVRSIHSCGSGNFPRNLPTRILATLQQHSSEDSDSMNFEIDLTFHRPSSGVKGVRIILDRVRIVSVLGIKDEGNTVTVDSDKKSIQEDPDWSYEVTYNRLRIRQYLGDRRCILHGGDFSQLLP</sequence>
<proteinExistence type="predicted"/>
<organism evidence="1 2">
    <name type="scientific">Catharanthus roseus</name>
    <name type="common">Madagascar periwinkle</name>
    <name type="synonym">Vinca rosea</name>
    <dbReference type="NCBI Taxonomy" id="4058"/>
    <lineage>
        <taxon>Eukaryota</taxon>
        <taxon>Viridiplantae</taxon>
        <taxon>Streptophyta</taxon>
        <taxon>Embryophyta</taxon>
        <taxon>Tracheophyta</taxon>
        <taxon>Spermatophyta</taxon>
        <taxon>Magnoliopsida</taxon>
        <taxon>eudicotyledons</taxon>
        <taxon>Gunneridae</taxon>
        <taxon>Pentapetalae</taxon>
        <taxon>asterids</taxon>
        <taxon>lamiids</taxon>
        <taxon>Gentianales</taxon>
        <taxon>Apocynaceae</taxon>
        <taxon>Rauvolfioideae</taxon>
        <taxon>Vinceae</taxon>
        <taxon>Catharanthinae</taxon>
        <taxon>Catharanthus</taxon>
    </lineage>
</organism>
<evidence type="ECO:0000313" key="1">
    <source>
        <dbReference type="EMBL" id="KAI5672110.1"/>
    </source>
</evidence>
<name>A0ACC0BHG1_CATRO</name>
<accession>A0ACC0BHG1</accession>
<evidence type="ECO:0000313" key="2">
    <source>
        <dbReference type="Proteomes" id="UP001060085"/>
    </source>
</evidence>
<comment type="caution">
    <text evidence="1">The sequence shown here is derived from an EMBL/GenBank/DDBJ whole genome shotgun (WGS) entry which is preliminary data.</text>
</comment>
<dbReference type="EMBL" id="CM044703">
    <property type="protein sequence ID" value="KAI5672110.1"/>
    <property type="molecule type" value="Genomic_DNA"/>
</dbReference>
<dbReference type="Proteomes" id="UP001060085">
    <property type="component" value="Linkage Group LG03"/>
</dbReference>
<protein>
    <submittedName>
        <fullName evidence="1">Uncharacterized protein</fullName>
    </submittedName>
</protein>